<evidence type="ECO:0000259" key="1">
    <source>
        <dbReference type="Pfam" id="PF12680"/>
    </source>
</evidence>
<dbReference type="SUPFAM" id="SSF54427">
    <property type="entry name" value="NTF2-like"/>
    <property type="match status" value="1"/>
</dbReference>
<dbReference type="Gene3D" id="3.10.450.50">
    <property type="match status" value="1"/>
</dbReference>
<reference evidence="2" key="1">
    <citation type="submission" date="2021-01" db="EMBL/GenBank/DDBJ databases">
        <title>Whole genome shotgun sequence of Actinoplanes nipponensis NBRC 14063.</title>
        <authorList>
            <person name="Komaki H."/>
            <person name="Tamura T."/>
        </authorList>
    </citation>
    <scope>NUCLEOTIDE SEQUENCE</scope>
    <source>
        <strain evidence="2">NBRC 14063</strain>
    </source>
</reference>
<comment type="caution">
    <text evidence="2">The sequence shown here is derived from an EMBL/GenBank/DDBJ whole genome shotgun (WGS) entry which is preliminary data.</text>
</comment>
<dbReference type="AlphaFoldDB" id="A0A919JKC9"/>
<dbReference type="InterPro" id="IPR032710">
    <property type="entry name" value="NTF2-like_dom_sf"/>
</dbReference>
<organism evidence="2 3">
    <name type="scientific">Actinoplanes nipponensis</name>
    <dbReference type="NCBI Taxonomy" id="135950"/>
    <lineage>
        <taxon>Bacteria</taxon>
        <taxon>Bacillati</taxon>
        <taxon>Actinomycetota</taxon>
        <taxon>Actinomycetes</taxon>
        <taxon>Micromonosporales</taxon>
        <taxon>Micromonosporaceae</taxon>
        <taxon>Actinoplanes</taxon>
    </lineage>
</organism>
<dbReference type="Pfam" id="PF12680">
    <property type="entry name" value="SnoaL_2"/>
    <property type="match status" value="1"/>
</dbReference>
<dbReference type="EMBL" id="BOMQ01000065">
    <property type="protein sequence ID" value="GIE52166.1"/>
    <property type="molecule type" value="Genomic_DNA"/>
</dbReference>
<evidence type="ECO:0000313" key="2">
    <source>
        <dbReference type="EMBL" id="GIE52166.1"/>
    </source>
</evidence>
<name>A0A919JKC9_9ACTN</name>
<evidence type="ECO:0000313" key="3">
    <source>
        <dbReference type="Proteomes" id="UP000647172"/>
    </source>
</evidence>
<feature type="domain" description="SnoaL-like" evidence="1">
    <location>
        <begin position="12"/>
        <end position="107"/>
    </location>
</feature>
<dbReference type="Proteomes" id="UP000647172">
    <property type="component" value="Unassembled WGS sequence"/>
</dbReference>
<dbReference type="RefSeq" id="WP_203773382.1">
    <property type="nucleotide sequence ID" value="NZ_BAAAYJ010000093.1"/>
</dbReference>
<protein>
    <recommendedName>
        <fullName evidence="1">SnoaL-like domain-containing protein</fullName>
    </recommendedName>
</protein>
<dbReference type="InterPro" id="IPR037401">
    <property type="entry name" value="SnoaL-like"/>
</dbReference>
<proteinExistence type="predicted"/>
<sequence length="126" mass="14137">MTIDATVTEAVVRQHLRAFLEQRGVAAIVSDYDEDAHFYSADRIYRGKREIRGFFEDFMAALPSRAVDRFTLRSLQVDRDVACITWCVGSDIPLGTDTFVVGNGKIVSQTFAMYAAPADDHRREAS</sequence>
<gene>
    <name evidence="2" type="ORF">Ani05nite_57000</name>
</gene>
<keyword evidence="3" id="KW-1185">Reference proteome</keyword>
<accession>A0A919JKC9</accession>